<dbReference type="Proteomes" id="UP001153714">
    <property type="component" value="Chromosome 21"/>
</dbReference>
<proteinExistence type="predicted"/>
<organism evidence="1 2">
    <name type="scientific">Diatraea saccharalis</name>
    <name type="common">sugarcane borer</name>
    <dbReference type="NCBI Taxonomy" id="40085"/>
    <lineage>
        <taxon>Eukaryota</taxon>
        <taxon>Metazoa</taxon>
        <taxon>Ecdysozoa</taxon>
        <taxon>Arthropoda</taxon>
        <taxon>Hexapoda</taxon>
        <taxon>Insecta</taxon>
        <taxon>Pterygota</taxon>
        <taxon>Neoptera</taxon>
        <taxon>Endopterygota</taxon>
        <taxon>Lepidoptera</taxon>
        <taxon>Glossata</taxon>
        <taxon>Ditrysia</taxon>
        <taxon>Pyraloidea</taxon>
        <taxon>Crambidae</taxon>
        <taxon>Crambinae</taxon>
        <taxon>Diatraea</taxon>
    </lineage>
</organism>
<reference evidence="1" key="1">
    <citation type="submission" date="2021-12" db="EMBL/GenBank/DDBJ databases">
        <authorList>
            <person name="King R."/>
        </authorList>
    </citation>
    <scope>NUCLEOTIDE SEQUENCE</scope>
</reference>
<dbReference type="AlphaFoldDB" id="A0A9N9WF46"/>
<protein>
    <submittedName>
        <fullName evidence="1">Uncharacterized protein</fullName>
    </submittedName>
</protein>
<name>A0A9N9WF46_9NEOP</name>
<dbReference type="EMBL" id="OU893352">
    <property type="protein sequence ID" value="CAG9790331.1"/>
    <property type="molecule type" value="Genomic_DNA"/>
</dbReference>
<gene>
    <name evidence="1" type="ORF">DIATSA_LOCUS8000</name>
</gene>
<evidence type="ECO:0000313" key="1">
    <source>
        <dbReference type="EMBL" id="CAG9790331.1"/>
    </source>
</evidence>
<reference evidence="1" key="2">
    <citation type="submission" date="2022-10" db="EMBL/GenBank/DDBJ databases">
        <authorList>
            <consortium name="ENA_rothamsted_submissions"/>
            <consortium name="culmorum"/>
            <person name="King R."/>
        </authorList>
    </citation>
    <scope>NUCLEOTIDE SEQUENCE</scope>
</reference>
<evidence type="ECO:0000313" key="2">
    <source>
        <dbReference type="Proteomes" id="UP001153714"/>
    </source>
</evidence>
<sequence length="134" mass="15222">MESIKQTFSEMLSTFNHRMESFESQLQQTSPTTDTDALTADFVAFKQFICTTLRSMQYQLEWVAREVDNIEMRGRRKILLLHGFGEMPGEETTSVVAKTCCGSMSQEINFHCGQHKPLSSDGSSRLWPTTTNSL</sequence>
<dbReference type="OrthoDB" id="8121249at2759"/>
<keyword evidence="2" id="KW-1185">Reference proteome</keyword>
<accession>A0A9N9WF46</accession>